<dbReference type="Proteomes" id="UP001552299">
    <property type="component" value="Unassembled WGS sequence"/>
</dbReference>
<gene>
    <name evidence="2" type="ORF">M5K25_018099</name>
</gene>
<dbReference type="AlphaFoldDB" id="A0ABD0UP97"/>
<reference evidence="2 3" key="1">
    <citation type="journal article" date="2024" name="Plant Biotechnol. J.">
        <title>Dendrobium thyrsiflorum genome and its molecular insights into genes involved in important horticultural traits.</title>
        <authorList>
            <person name="Chen B."/>
            <person name="Wang J.Y."/>
            <person name="Zheng P.J."/>
            <person name="Li K.L."/>
            <person name="Liang Y.M."/>
            <person name="Chen X.F."/>
            <person name="Zhang C."/>
            <person name="Zhao X."/>
            <person name="He X."/>
            <person name="Zhang G.Q."/>
            <person name="Liu Z.J."/>
            <person name="Xu Q."/>
        </authorList>
    </citation>
    <scope>NUCLEOTIDE SEQUENCE [LARGE SCALE GENOMIC DNA]</scope>
    <source>
        <strain evidence="2">GZMU011</strain>
    </source>
</reference>
<proteinExistence type="predicted"/>
<keyword evidence="3" id="KW-1185">Reference proteome</keyword>
<name>A0ABD0UP97_DENTH</name>
<accession>A0ABD0UP97</accession>
<dbReference type="InterPro" id="IPR027417">
    <property type="entry name" value="P-loop_NTPase"/>
</dbReference>
<protein>
    <submittedName>
        <fullName evidence="2">Uncharacterized protein</fullName>
    </submittedName>
</protein>
<evidence type="ECO:0000313" key="2">
    <source>
        <dbReference type="EMBL" id="KAL0912146.1"/>
    </source>
</evidence>
<sequence length="160" mass="18151">MNIYNCAFSTEVYVNLKEVPPVDILVDFLRQRFGVDTYERIETSMIMAKNVASLKKFNNKESGIFAFPIEKHDCLPSVKLLSVDAIILVNSDWNPLNDLRSLRMLRGSINKPRINGYDSGPSEPSGSAAKWHHDIKVMASACMFSNDIKSLRYESIGYNR</sequence>
<dbReference type="PANTHER" id="PTHR45623">
    <property type="entry name" value="CHROMODOMAIN-HELICASE-DNA-BINDING PROTEIN 3-RELATED-RELATED"/>
    <property type="match status" value="1"/>
</dbReference>
<dbReference type="PANTHER" id="PTHR45623:SF13">
    <property type="entry name" value="HELICASE PROTEIN MOM1"/>
    <property type="match status" value="1"/>
</dbReference>
<keyword evidence="1" id="KW-0539">Nucleus</keyword>
<evidence type="ECO:0000256" key="1">
    <source>
        <dbReference type="ARBA" id="ARBA00023242"/>
    </source>
</evidence>
<evidence type="ECO:0000313" key="3">
    <source>
        <dbReference type="Proteomes" id="UP001552299"/>
    </source>
</evidence>
<comment type="caution">
    <text evidence="2">The sequence shown here is derived from an EMBL/GenBank/DDBJ whole genome shotgun (WGS) entry which is preliminary data.</text>
</comment>
<dbReference type="EMBL" id="JANQDX010000014">
    <property type="protein sequence ID" value="KAL0912146.1"/>
    <property type="molecule type" value="Genomic_DNA"/>
</dbReference>
<dbReference type="Gene3D" id="3.40.50.300">
    <property type="entry name" value="P-loop containing nucleotide triphosphate hydrolases"/>
    <property type="match status" value="1"/>
</dbReference>
<organism evidence="2 3">
    <name type="scientific">Dendrobium thyrsiflorum</name>
    <name type="common">Pinecone-like raceme dendrobium</name>
    <name type="synonym">Orchid</name>
    <dbReference type="NCBI Taxonomy" id="117978"/>
    <lineage>
        <taxon>Eukaryota</taxon>
        <taxon>Viridiplantae</taxon>
        <taxon>Streptophyta</taxon>
        <taxon>Embryophyta</taxon>
        <taxon>Tracheophyta</taxon>
        <taxon>Spermatophyta</taxon>
        <taxon>Magnoliopsida</taxon>
        <taxon>Liliopsida</taxon>
        <taxon>Asparagales</taxon>
        <taxon>Orchidaceae</taxon>
        <taxon>Epidendroideae</taxon>
        <taxon>Malaxideae</taxon>
        <taxon>Dendrobiinae</taxon>
        <taxon>Dendrobium</taxon>
    </lineage>
</organism>